<organism evidence="1">
    <name type="scientific">uncultured Truepera sp</name>
    <dbReference type="NCBI Taxonomy" id="543023"/>
    <lineage>
        <taxon>Bacteria</taxon>
        <taxon>Thermotogati</taxon>
        <taxon>Deinococcota</taxon>
        <taxon>Deinococci</taxon>
        <taxon>Trueperales</taxon>
        <taxon>Trueperaceae</taxon>
        <taxon>Truepera</taxon>
        <taxon>environmental samples</taxon>
    </lineage>
</organism>
<protein>
    <submittedName>
        <fullName evidence="1">Uncharacterized protein</fullName>
    </submittedName>
</protein>
<accession>A0A6J4UQV6</accession>
<evidence type="ECO:0000313" key="1">
    <source>
        <dbReference type="EMBL" id="CAA9555499.1"/>
    </source>
</evidence>
<dbReference type="EMBL" id="CADCWP010000013">
    <property type="protein sequence ID" value="CAA9555499.1"/>
    <property type="molecule type" value="Genomic_DNA"/>
</dbReference>
<reference evidence="1" key="1">
    <citation type="submission" date="2020-02" db="EMBL/GenBank/DDBJ databases">
        <authorList>
            <person name="Meier V. D."/>
        </authorList>
    </citation>
    <scope>NUCLEOTIDE SEQUENCE</scope>
    <source>
        <strain evidence="1">AVDCRST_MAG86</strain>
    </source>
</reference>
<dbReference type="AlphaFoldDB" id="A0A6J4UQV6"/>
<gene>
    <name evidence="1" type="ORF">AVDCRST_MAG86-356</name>
</gene>
<sequence length="99" mass="10533">MTKLLRGFTGAERVKNLAERSVSRASPGGVYKVAVVTAEAWADEPMTPPGVAARAGEVVMRHFVRKGRSGRLYAFGKTQSASLGEDVAAGLRQLTTRDG</sequence>
<name>A0A6J4UQV6_9DEIN</name>
<proteinExistence type="predicted"/>